<evidence type="ECO:0000313" key="2">
    <source>
        <dbReference type="EMBL" id="QFI64421.1"/>
    </source>
</evidence>
<feature type="compositionally biased region" description="Basic and acidic residues" evidence="1">
    <location>
        <begin position="139"/>
        <end position="150"/>
    </location>
</feature>
<protein>
    <submittedName>
        <fullName evidence="2">DUF177 domain-containing protein</fullName>
    </submittedName>
</protein>
<dbReference type="Pfam" id="PF02620">
    <property type="entry name" value="YceD"/>
    <property type="match status" value="1"/>
</dbReference>
<reference evidence="3" key="1">
    <citation type="submission" date="2018-09" db="EMBL/GenBank/DDBJ databases">
        <title>Nocardia yunnanensis sp. nov., an actinomycete isolated from a soil sample.</title>
        <authorList>
            <person name="Zhang J."/>
        </authorList>
    </citation>
    <scope>NUCLEOTIDE SEQUENCE [LARGE SCALE GENOMIC DNA]</scope>
    <source>
        <strain evidence="3">21-3</strain>
    </source>
</reference>
<proteinExistence type="predicted"/>
<dbReference type="InterPro" id="IPR003772">
    <property type="entry name" value="YceD"/>
</dbReference>
<feature type="region of interest" description="Disordered" evidence="1">
    <location>
        <begin position="139"/>
        <end position="178"/>
    </location>
</feature>
<gene>
    <name evidence="2" type="ORF">D0Y83_15005</name>
</gene>
<name>A0A5P6NEH5_9SPHN</name>
<dbReference type="GeneID" id="69698631"/>
<dbReference type="Proteomes" id="UP000325385">
    <property type="component" value="Chromosome"/>
</dbReference>
<dbReference type="AlphaFoldDB" id="A0A5P6NEH5"/>
<dbReference type="EMBL" id="CP032228">
    <property type="protein sequence ID" value="QFI64421.1"/>
    <property type="molecule type" value="Genomic_DNA"/>
</dbReference>
<evidence type="ECO:0000313" key="3">
    <source>
        <dbReference type="Proteomes" id="UP000325385"/>
    </source>
</evidence>
<organism evidence="2 3">
    <name type="scientific">Qipengyuania flava</name>
    <dbReference type="NCBI Taxonomy" id="192812"/>
    <lineage>
        <taxon>Bacteria</taxon>
        <taxon>Pseudomonadati</taxon>
        <taxon>Pseudomonadota</taxon>
        <taxon>Alphaproteobacteria</taxon>
        <taxon>Sphingomonadales</taxon>
        <taxon>Erythrobacteraceae</taxon>
        <taxon>Qipengyuania</taxon>
    </lineage>
</organism>
<dbReference type="RefSeq" id="WP_151886320.1">
    <property type="nucleotide sequence ID" value="NZ_CP032228.1"/>
</dbReference>
<evidence type="ECO:0000256" key="1">
    <source>
        <dbReference type="SAM" id="MobiDB-lite"/>
    </source>
</evidence>
<accession>A0A5P6NEH5</accession>
<sequence>MSAPELSRPVKPRALPAEPLTIEANDAERAALAHRFAVTAIATLTATVEFATEDEAVLANGTLSATITQPCAVTREDLAYDVEEPLALRFVPAGSLPEHAPDEEIELDSEDLDEIEYEGDSFDLGEAIAQTLALAIDPYREGPDADEARKKAGIVSDEDHAPSGPLAEALAGLKKDGQ</sequence>